<evidence type="ECO:0000313" key="5">
    <source>
        <dbReference type="Proteomes" id="UP000199569"/>
    </source>
</evidence>
<dbReference type="InterPro" id="IPR005656">
    <property type="entry name" value="MmgE_PrpD"/>
</dbReference>
<gene>
    <name evidence="4" type="ORF">SAMN02927923_04094</name>
</gene>
<dbReference type="InterPro" id="IPR045336">
    <property type="entry name" value="MmgE_PrpD_N"/>
</dbReference>
<evidence type="ECO:0000256" key="1">
    <source>
        <dbReference type="ARBA" id="ARBA00006174"/>
    </source>
</evidence>
<evidence type="ECO:0000259" key="2">
    <source>
        <dbReference type="Pfam" id="PF03972"/>
    </source>
</evidence>
<evidence type="ECO:0000313" key="4">
    <source>
        <dbReference type="EMBL" id="SCZ09934.1"/>
    </source>
</evidence>
<dbReference type="RefSeq" id="WP_091138825.1">
    <property type="nucleotide sequence ID" value="NZ_FMVJ01000016.1"/>
</dbReference>
<dbReference type="Gene3D" id="1.10.4100.10">
    <property type="entry name" value="2-methylcitrate dehydratase PrpD"/>
    <property type="match status" value="1"/>
</dbReference>
<reference evidence="5" key="1">
    <citation type="submission" date="2016-10" db="EMBL/GenBank/DDBJ databases">
        <authorList>
            <person name="Varghese N."/>
            <person name="Submissions S."/>
        </authorList>
    </citation>
    <scope>NUCLEOTIDE SEQUENCE [LARGE SCALE GENOMIC DNA]</scope>
    <source>
        <strain evidence="5">CGMCC 1.7666</strain>
    </source>
</reference>
<dbReference type="OrthoDB" id="9795089at2"/>
<sequence length="457" mass="48711">MPQASRPIETQPSDLAFRLAELALSIEADRISSEVLQHAKTIVRDTIGVMLAGSRLPEVAALAAEAPNLGAGTATLFGTNLTAASHVAALVNGTGGVSLELDEGNQFAVNHPGIHILPALIALAEERRNSGRELLEAFIAGYEIAVRVGRATRMRRPVHPFGTHTIVGTAVGAARLLKLDATTTARAIELAAGLSIASSQSAATKGASVRNLYTGFTNHNGLLAPRLALAGFSGEPGALEVVFGSILGEDFALTPEDRIVSFYLTRNYFKVYACSRWNHAPIEAAAAIQSEHRINPDTIEQIEVYTYDLATRLGGTAVANAYAAKHSIAFNVAARLLHGSNDMDVYTDEIVHDPRMVRLIGKVSVLNDPELTALLPDIRAARVEIRLADGNTYSARSTVPIGGFDNPLSEAQLLDKFSRLSGQALQPETVRQLADLIGMLEKIDRFADVVTLTKSAA</sequence>
<dbReference type="Gene3D" id="3.30.1330.120">
    <property type="entry name" value="2-methylcitrate dehydratase PrpD"/>
    <property type="match status" value="1"/>
</dbReference>
<dbReference type="Pfam" id="PF03972">
    <property type="entry name" value="MmgE_PrpD_N"/>
    <property type="match status" value="1"/>
</dbReference>
<dbReference type="InterPro" id="IPR042188">
    <property type="entry name" value="MmgE/PrpD_sf_2"/>
</dbReference>
<evidence type="ECO:0000259" key="3">
    <source>
        <dbReference type="Pfam" id="PF19305"/>
    </source>
</evidence>
<dbReference type="Proteomes" id="UP000199569">
    <property type="component" value="Unassembled WGS sequence"/>
</dbReference>
<organism evidence="4 5">
    <name type="scientific">Microvirga guangxiensis</name>
    <dbReference type="NCBI Taxonomy" id="549386"/>
    <lineage>
        <taxon>Bacteria</taxon>
        <taxon>Pseudomonadati</taxon>
        <taxon>Pseudomonadota</taxon>
        <taxon>Alphaproteobacteria</taxon>
        <taxon>Hyphomicrobiales</taxon>
        <taxon>Methylobacteriaceae</taxon>
        <taxon>Microvirga</taxon>
    </lineage>
</organism>
<dbReference type="PANTHER" id="PTHR16943:SF8">
    <property type="entry name" value="2-METHYLCITRATE DEHYDRATASE"/>
    <property type="match status" value="1"/>
</dbReference>
<dbReference type="InterPro" id="IPR036148">
    <property type="entry name" value="MmgE/PrpD_sf"/>
</dbReference>
<name>A0A1G5LBE9_9HYPH</name>
<dbReference type="STRING" id="549386.SAMN02927923_04094"/>
<keyword evidence="5" id="KW-1185">Reference proteome</keyword>
<feature type="domain" description="MmgE/PrpD C-terminal" evidence="3">
    <location>
        <begin position="272"/>
        <end position="436"/>
    </location>
</feature>
<proteinExistence type="inferred from homology"/>
<dbReference type="AlphaFoldDB" id="A0A1G5LBE9"/>
<protein>
    <submittedName>
        <fullName evidence="4">2-methylcitrate dehydratase PrpD</fullName>
    </submittedName>
</protein>
<accession>A0A1G5LBE9</accession>
<dbReference type="GO" id="GO:0016829">
    <property type="term" value="F:lyase activity"/>
    <property type="evidence" value="ECO:0007669"/>
    <property type="project" value="InterPro"/>
</dbReference>
<comment type="similarity">
    <text evidence="1">Belongs to the PrpD family.</text>
</comment>
<feature type="domain" description="MmgE/PrpD N-terminal" evidence="2">
    <location>
        <begin position="18"/>
        <end position="241"/>
    </location>
</feature>
<dbReference type="Pfam" id="PF19305">
    <property type="entry name" value="MmgE_PrpD_C"/>
    <property type="match status" value="1"/>
</dbReference>
<dbReference type="SUPFAM" id="SSF103378">
    <property type="entry name" value="2-methylcitrate dehydratase PrpD"/>
    <property type="match status" value="1"/>
</dbReference>
<dbReference type="EMBL" id="FMVJ01000016">
    <property type="protein sequence ID" value="SCZ09934.1"/>
    <property type="molecule type" value="Genomic_DNA"/>
</dbReference>
<dbReference type="InterPro" id="IPR042183">
    <property type="entry name" value="MmgE/PrpD_sf_1"/>
</dbReference>
<dbReference type="PANTHER" id="PTHR16943">
    <property type="entry name" value="2-METHYLCITRATE DEHYDRATASE-RELATED"/>
    <property type="match status" value="1"/>
</dbReference>
<dbReference type="InterPro" id="IPR045337">
    <property type="entry name" value="MmgE_PrpD_C"/>
</dbReference>